<feature type="non-terminal residue" evidence="2">
    <location>
        <position position="1"/>
    </location>
</feature>
<evidence type="ECO:0008006" key="4">
    <source>
        <dbReference type="Google" id="ProtNLM"/>
    </source>
</evidence>
<reference evidence="2 3" key="1">
    <citation type="journal article" date="2019" name="Sci. Rep.">
        <title>A high-quality genome of Eragrostis curvula grass provides insights into Poaceae evolution and supports new strategies to enhance forage quality.</title>
        <authorList>
            <person name="Carballo J."/>
            <person name="Santos B.A.C.M."/>
            <person name="Zappacosta D."/>
            <person name="Garbus I."/>
            <person name="Selva J.P."/>
            <person name="Gallo C.A."/>
            <person name="Diaz A."/>
            <person name="Albertini E."/>
            <person name="Caccamo M."/>
            <person name="Echenique V."/>
        </authorList>
    </citation>
    <scope>NUCLEOTIDE SEQUENCE [LARGE SCALE GENOMIC DNA]</scope>
    <source>
        <strain evidence="3">cv. Victoria</strain>
        <tissue evidence="2">Leaf</tissue>
    </source>
</reference>
<sequence>MERNLSHDQRRRSKTRRDPTGDKVYSVPPQDFAHTVQRLTGAATPAPTASSSGSSWPVPGLADSAPSRPQTQPDSAPSRPQTQPPPVPALLVSVPTATGRSMQDAYLAWCDSNSVVLSPGTMAEIMEHQIHGDS</sequence>
<accession>A0A5J9V7H0</accession>
<dbReference type="AlphaFoldDB" id="A0A5J9V7H0"/>
<dbReference type="Gramene" id="TVU31474">
    <property type="protein sequence ID" value="TVU31474"/>
    <property type="gene ID" value="EJB05_23160"/>
</dbReference>
<name>A0A5J9V7H0_9POAL</name>
<organism evidence="2 3">
    <name type="scientific">Eragrostis curvula</name>
    <name type="common">weeping love grass</name>
    <dbReference type="NCBI Taxonomy" id="38414"/>
    <lineage>
        <taxon>Eukaryota</taxon>
        <taxon>Viridiplantae</taxon>
        <taxon>Streptophyta</taxon>
        <taxon>Embryophyta</taxon>
        <taxon>Tracheophyta</taxon>
        <taxon>Spermatophyta</taxon>
        <taxon>Magnoliopsida</taxon>
        <taxon>Liliopsida</taxon>
        <taxon>Poales</taxon>
        <taxon>Poaceae</taxon>
        <taxon>PACMAD clade</taxon>
        <taxon>Chloridoideae</taxon>
        <taxon>Eragrostideae</taxon>
        <taxon>Eragrostidinae</taxon>
        <taxon>Eragrostis</taxon>
    </lineage>
</organism>
<dbReference type="EMBL" id="RWGY01000011">
    <property type="protein sequence ID" value="TVU31474.1"/>
    <property type="molecule type" value="Genomic_DNA"/>
</dbReference>
<protein>
    <recommendedName>
        <fullName evidence="4">VQ domain-containing protein</fullName>
    </recommendedName>
</protein>
<evidence type="ECO:0000313" key="2">
    <source>
        <dbReference type="EMBL" id="TVU31474.1"/>
    </source>
</evidence>
<feature type="region of interest" description="Disordered" evidence="1">
    <location>
        <begin position="1"/>
        <end position="91"/>
    </location>
</feature>
<dbReference type="OrthoDB" id="694841at2759"/>
<proteinExistence type="predicted"/>
<feature type="compositionally biased region" description="Low complexity" evidence="1">
    <location>
        <begin position="40"/>
        <end position="55"/>
    </location>
</feature>
<evidence type="ECO:0000313" key="3">
    <source>
        <dbReference type="Proteomes" id="UP000324897"/>
    </source>
</evidence>
<keyword evidence="3" id="KW-1185">Reference proteome</keyword>
<comment type="caution">
    <text evidence="2">The sequence shown here is derived from an EMBL/GenBank/DDBJ whole genome shotgun (WGS) entry which is preliminary data.</text>
</comment>
<evidence type="ECO:0000256" key="1">
    <source>
        <dbReference type="SAM" id="MobiDB-lite"/>
    </source>
</evidence>
<dbReference type="Proteomes" id="UP000324897">
    <property type="component" value="Chromosome 1"/>
</dbReference>
<gene>
    <name evidence="2" type="ORF">EJB05_23160</name>
</gene>